<dbReference type="Gene3D" id="1.10.8.710">
    <property type="match status" value="1"/>
</dbReference>
<protein>
    <recommendedName>
        <fullName evidence="17">Dynein heavy chain 1, axonemal</fullName>
    </recommendedName>
</protein>
<organism evidence="15 16">
    <name type="scientific">Dreissena polymorpha</name>
    <name type="common">Zebra mussel</name>
    <name type="synonym">Mytilus polymorpha</name>
    <dbReference type="NCBI Taxonomy" id="45954"/>
    <lineage>
        <taxon>Eukaryota</taxon>
        <taxon>Metazoa</taxon>
        <taxon>Spiralia</taxon>
        <taxon>Lophotrochozoa</taxon>
        <taxon>Mollusca</taxon>
        <taxon>Bivalvia</taxon>
        <taxon>Autobranchia</taxon>
        <taxon>Heteroconchia</taxon>
        <taxon>Euheterodonta</taxon>
        <taxon>Imparidentia</taxon>
        <taxon>Neoheterodontei</taxon>
        <taxon>Myida</taxon>
        <taxon>Dreissenoidea</taxon>
        <taxon>Dreissenidae</taxon>
        <taxon>Dreissena</taxon>
    </lineage>
</organism>
<evidence type="ECO:0000256" key="11">
    <source>
        <dbReference type="ARBA" id="ARBA00023273"/>
    </source>
</evidence>
<accession>A0A9D4HWV0</accession>
<sequence>KRRLYDTLELTDLFTQENIKTEQLMPKDATGEPVELNKNPEDPAPFPPFLPLHIFDNDEFDCRTPQEWINMGLENGVRKPAPGQALLIKKDSDRELSPSDPKVVYDWFEVGVLDYDFERQLYLVQKTNKQHRVVDTTGQPVVNGGLREDGSRISLPTQYWIPRVRLMFKAEDPRVFANRVAEAFRLRKHTESLLRYNLYIDCMPMDGVGELDQASLKRMVEWAKTAPGLSKDKGLEDGIQALEKEANIDFCRSMNRIIFDKIIEQDNSTFAFVSVPAPDEKPVPFKACCTDVPSYDYDAVYDAFAFNSLLTRVESIKATGLVAIECNDVANKCLYHVPTTKPMRIEEFEQTQAQVTSQVSLFLKDSWISTLRAAIRTKLRDVGKGWFNIYETNYEVYQISKLKKFMEMVKFMMQDSMRFLVQNSLTSFTQMILDACHSTMPLEDTFVWGKDVIISKFKPKRNALFLVDLQLDNQGVHYSTNLNNFETMLVSLFDKGIQSTQNVPQLEKRILENIFQAGEPLLESVGEHEPYVEELRENIRRAIRKALIPMKAYAREYEKYLEIMNLDINVYIKNYESQKHTALEVKQEVEMHLKEKEVIEATIPSNITIGPFWINTDFVRQNLSKKRKNLSNAVLEYFARHLRKQADEACEEFKAISRKLYDKCNCIEELSDMREWMKSIPEKLKEHQDLIDHAMEDYELIEDFYYNLSTEDFNLKWTAIGWPHKIEVQMEQTYTQLTEDEERFRKLQTSDQANFNDRLDTLQMVVAGMAAHSDISKAHEIANEVRRVTKQLKEAQGLAGTYNNRERLFGMPVTNYDKLGKLVKDFEPFRNLWVTASDWIRWHESWMNDPLTSINAEELEKNVNEAYKIMHKSVKLFQDIPSVQLIAQEVKGKIEEFKPFIPLIQGLRNPGMRSRHWDQLSAELGFTVVPKANLTFSKCLEMNLNDHIQTIAKVAEVAGKEYSIEQALDKMEREWEPVQFEIISYKETGTFILRSSEDTSQLLDDHIVMTQSMSFSPYKKPFEERINNWENKLTTTQDVLDEWLNCQRAWLYLEPIFSSEDINRQLPVESKRYATMERMWRKIMKNAKENPQVISLCPDNRLLDNLKECNKLLEQVQKGLSEYLETKRNAFPRFYFLSDDELLEILSQTKDPTAVQPHLRKCFENIAKLRFEEDLQMSRMYSGEGEEVEFRGKKLYPTGNVEDWMLEIEASMKESLRVIIKESLGDYKTTPRTAWVLKWPGQVVLAGCSAYWATGVTEALEKKNLPEFFKTTILPQLDDLRSLVNQKISKIGRMTLSALIVIEVHARDVIIKMLDNNVENVNDFEWISQLRYYWHSENLWIRAVNAEFPYGYEYLGNTMRLVITPLTDRCYLTLTGALHLKFGGAPAGPAGTGKTETTKDLAKAMAIQCVVFNCSDQLDFMAMGKFFKGLASAGAWACFDEFNRIDIEVLSVVAQQITTIQKAQQQRVDRFVFEGVELPLKASCAVFITMNPGYAGRTELPDNLKALFRPVAMMVPDYALIAEISLFSFGFSNAKNLSKKIVSTFKLSSEQLSTQDHYDFGMRAVKSVISAAGNLKRQFNDMDEDLIVLRAIRDVNVPKFLVDDLKLFKGIVSDLFPNIKEQPIDYGTLDVSLRKSCTKLGIKDVEGFINKCIQLFETTVVRHGLMLVGPTGSGKTKCYEVLKAAQSALAGQPSPAGFLFTPTHTYVLNPKSITMGQLYGEFDALTHEWTDGILSTLIRQGAGATNEDKRWYVFDGPVDAVWIESMNTVLDDNKKLCLSSGEIIKLTDHMTLMFEVADLAVASPATVSRCGMVYLEPSYIGLPPFVECWMRNLPDNIEPYREQLQGLFEKFMEPAIDFVRRNVKEIVGTVDCNLVFSLLKLLECFFTPFMPKEDLFIRKSMRKVGEKPIPAERLARLAELIEPWFIFSVVWSVGMTGDHESQIKFSNWMREKMKQEGCKLLYPDEGTVYNYKLDDAGISSSDSDEVLEDEDKVDKKVRWIGWMEGLEEFVIPP</sequence>
<keyword evidence="16" id="KW-1185">Reference proteome</keyword>
<dbReference type="GO" id="GO:0005930">
    <property type="term" value="C:axoneme"/>
    <property type="evidence" value="ECO:0007669"/>
    <property type="project" value="UniProtKB-SubCell"/>
</dbReference>
<dbReference type="InterPro" id="IPR042222">
    <property type="entry name" value="Dynein_2_N"/>
</dbReference>
<dbReference type="InterPro" id="IPR035699">
    <property type="entry name" value="AAA_6"/>
</dbReference>
<feature type="non-terminal residue" evidence="15">
    <location>
        <position position="1"/>
    </location>
</feature>
<dbReference type="SUPFAM" id="SSF52540">
    <property type="entry name" value="P-loop containing nucleoside triphosphate hydrolases"/>
    <property type="match status" value="2"/>
</dbReference>
<keyword evidence="3" id="KW-0493">Microtubule</keyword>
<evidence type="ECO:0000256" key="4">
    <source>
        <dbReference type="ARBA" id="ARBA00022741"/>
    </source>
</evidence>
<dbReference type="Pfam" id="PF17852">
    <property type="entry name" value="Dynein_AAA_lid"/>
    <property type="match status" value="1"/>
</dbReference>
<evidence type="ECO:0000256" key="3">
    <source>
        <dbReference type="ARBA" id="ARBA00022701"/>
    </source>
</evidence>
<keyword evidence="5" id="KW-0067">ATP-binding</keyword>
<dbReference type="PANTHER" id="PTHR22878">
    <property type="entry name" value="DYNEIN HEAVY CHAIN 6, AXONEMAL-LIKE-RELATED"/>
    <property type="match status" value="1"/>
</dbReference>
<dbReference type="EMBL" id="JAIWYP010000011">
    <property type="protein sequence ID" value="KAH3738280.1"/>
    <property type="molecule type" value="Genomic_DNA"/>
</dbReference>
<keyword evidence="11" id="KW-0966">Cell projection</keyword>
<evidence type="ECO:0000259" key="14">
    <source>
        <dbReference type="Pfam" id="PF17852"/>
    </source>
</evidence>
<comment type="subcellular location">
    <subcellularLocation>
        <location evidence="1">Cytoplasm</location>
        <location evidence="1">Cytoskeleton</location>
        <location evidence="1">Cilium axoneme</location>
    </subcellularLocation>
</comment>
<dbReference type="FunFam" id="1.20.140.100:FF:000004">
    <property type="entry name" value="Dynein axonemal heavy chain 6"/>
    <property type="match status" value="1"/>
</dbReference>
<dbReference type="InterPro" id="IPR043157">
    <property type="entry name" value="Dynein_AAA1S"/>
</dbReference>
<evidence type="ECO:0000313" key="15">
    <source>
        <dbReference type="EMBL" id="KAH3738280.1"/>
    </source>
</evidence>
<dbReference type="GO" id="GO:0045505">
    <property type="term" value="F:dynein intermediate chain binding"/>
    <property type="evidence" value="ECO:0007669"/>
    <property type="project" value="InterPro"/>
</dbReference>
<dbReference type="Pfam" id="PF08393">
    <property type="entry name" value="DHC_N2"/>
    <property type="match status" value="1"/>
</dbReference>
<dbReference type="GO" id="GO:0060294">
    <property type="term" value="P:cilium movement involved in cell motility"/>
    <property type="evidence" value="ECO:0007669"/>
    <property type="project" value="UniProtKB-ARBA"/>
</dbReference>
<dbReference type="PANTHER" id="PTHR22878:SF73">
    <property type="entry name" value="DYNEIN AXONEMAL HEAVY CHAIN 1"/>
    <property type="match status" value="1"/>
</dbReference>
<evidence type="ECO:0000256" key="9">
    <source>
        <dbReference type="ARBA" id="ARBA00023175"/>
    </source>
</evidence>
<evidence type="ECO:0000256" key="5">
    <source>
        <dbReference type="ARBA" id="ARBA00022840"/>
    </source>
</evidence>
<keyword evidence="6" id="KW-0243">Dynein</keyword>
<dbReference type="FunFam" id="3.40.50.300:FF:001328">
    <property type="entry name" value="Dynein heavy chain 6, axonemal"/>
    <property type="match status" value="1"/>
</dbReference>
<keyword evidence="8" id="KW-0969">Cilium</keyword>
<dbReference type="InterPro" id="IPR042228">
    <property type="entry name" value="Dynein_linker_3"/>
</dbReference>
<feature type="domain" description="Dynein heavy chain AAA 5 extension" evidence="14">
    <location>
        <begin position="1844"/>
        <end position="1975"/>
    </location>
</feature>
<feature type="domain" description="Dynein heavy chain linker" evidence="12">
    <location>
        <begin position="821"/>
        <end position="1223"/>
    </location>
</feature>
<proteinExistence type="predicted"/>
<dbReference type="Gene3D" id="3.20.180.20">
    <property type="entry name" value="Dynein heavy chain, N-terminal domain 2"/>
    <property type="match status" value="1"/>
</dbReference>
<dbReference type="InterPro" id="IPR013602">
    <property type="entry name" value="Dynein_heavy_linker"/>
</dbReference>
<keyword evidence="9" id="KW-0505">Motor protein</keyword>
<evidence type="ECO:0000313" key="16">
    <source>
        <dbReference type="Proteomes" id="UP000828390"/>
    </source>
</evidence>
<dbReference type="Proteomes" id="UP000828390">
    <property type="component" value="Unassembled WGS sequence"/>
</dbReference>
<dbReference type="Gene3D" id="3.40.50.300">
    <property type="entry name" value="P-loop containing nucleotide triphosphate hydrolases"/>
    <property type="match status" value="2"/>
</dbReference>
<dbReference type="Gene3D" id="1.10.287.2620">
    <property type="match status" value="1"/>
</dbReference>
<name>A0A9D4HWV0_DREPO</name>
<dbReference type="FunFam" id="1.20.58.1120:FF:000005">
    <property type="entry name" value="Dynein, axonemal, heavy chain 12"/>
    <property type="match status" value="1"/>
</dbReference>
<evidence type="ECO:0000256" key="7">
    <source>
        <dbReference type="ARBA" id="ARBA00023054"/>
    </source>
</evidence>
<dbReference type="Gene3D" id="1.20.140.100">
    <property type="entry name" value="Dynein heavy chain, N-terminal domain 2"/>
    <property type="match status" value="1"/>
</dbReference>
<evidence type="ECO:0000256" key="1">
    <source>
        <dbReference type="ARBA" id="ARBA00004430"/>
    </source>
</evidence>
<dbReference type="InterPro" id="IPR026983">
    <property type="entry name" value="DHC"/>
</dbReference>
<dbReference type="FunFam" id="3.20.180.20:FF:000003">
    <property type="entry name" value="Dynein heavy chain 12, axonemal"/>
    <property type="match status" value="1"/>
</dbReference>
<comment type="caution">
    <text evidence="15">The sequence shown here is derived from an EMBL/GenBank/DDBJ whole genome shotgun (WGS) entry which is preliminary data.</text>
</comment>
<evidence type="ECO:0000256" key="2">
    <source>
        <dbReference type="ARBA" id="ARBA00022490"/>
    </source>
</evidence>
<dbReference type="Gene3D" id="1.10.472.130">
    <property type="match status" value="1"/>
</dbReference>
<feature type="domain" description="Dynein heavy chain hydrolytic ATP-binding dynein motor region" evidence="13">
    <location>
        <begin position="1350"/>
        <end position="1676"/>
    </location>
</feature>
<dbReference type="InterPro" id="IPR027417">
    <property type="entry name" value="P-loop_NTPase"/>
</dbReference>
<dbReference type="FunFam" id="1.10.287.2620:FF:000005">
    <property type="entry name" value="Dynein heavy chain 1, axonemal"/>
    <property type="match status" value="1"/>
</dbReference>
<keyword evidence="7" id="KW-0175">Coiled coil</keyword>
<evidence type="ECO:0000259" key="12">
    <source>
        <dbReference type="Pfam" id="PF08393"/>
    </source>
</evidence>
<evidence type="ECO:0000256" key="6">
    <source>
        <dbReference type="ARBA" id="ARBA00023017"/>
    </source>
</evidence>
<evidence type="ECO:0000259" key="13">
    <source>
        <dbReference type="Pfam" id="PF12774"/>
    </source>
</evidence>
<dbReference type="FunFam" id="1.10.8.710:FF:000004">
    <property type="entry name" value="Dynein axonemal heavy chain 6"/>
    <property type="match status" value="1"/>
</dbReference>
<gene>
    <name evidence="15" type="ORF">DPMN_044912</name>
</gene>
<evidence type="ECO:0008006" key="17">
    <source>
        <dbReference type="Google" id="ProtNLM"/>
    </source>
</evidence>
<dbReference type="Pfam" id="PF12774">
    <property type="entry name" value="AAA_6"/>
    <property type="match status" value="1"/>
</dbReference>
<dbReference type="GO" id="GO:0005874">
    <property type="term" value="C:microtubule"/>
    <property type="evidence" value="ECO:0007669"/>
    <property type="project" value="UniProtKB-KW"/>
</dbReference>
<evidence type="ECO:0000256" key="10">
    <source>
        <dbReference type="ARBA" id="ARBA00023212"/>
    </source>
</evidence>
<dbReference type="FunFam" id="1.10.472.130:FF:000006">
    <property type="entry name" value="Dynein axonemal heavy chain 1"/>
    <property type="match status" value="1"/>
</dbReference>
<dbReference type="Gene3D" id="1.20.58.1120">
    <property type="match status" value="1"/>
</dbReference>
<dbReference type="GO" id="GO:0030286">
    <property type="term" value="C:dynein complex"/>
    <property type="evidence" value="ECO:0007669"/>
    <property type="project" value="UniProtKB-KW"/>
</dbReference>
<reference evidence="15" key="2">
    <citation type="submission" date="2020-11" db="EMBL/GenBank/DDBJ databases">
        <authorList>
            <person name="McCartney M.A."/>
            <person name="Auch B."/>
            <person name="Kono T."/>
            <person name="Mallez S."/>
            <person name="Becker A."/>
            <person name="Gohl D.M."/>
            <person name="Silverstein K.A.T."/>
            <person name="Koren S."/>
            <person name="Bechman K.B."/>
            <person name="Herman A."/>
            <person name="Abrahante J.E."/>
            <person name="Garbe J."/>
        </authorList>
    </citation>
    <scope>NUCLEOTIDE SEQUENCE</scope>
    <source>
        <strain evidence="15">Duluth1</strain>
        <tissue evidence="15">Whole animal</tissue>
    </source>
</reference>
<keyword evidence="2" id="KW-0963">Cytoplasm</keyword>
<keyword evidence="10" id="KW-0206">Cytoskeleton</keyword>
<reference evidence="15" key="1">
    <citation type="journal article" date="2019" name="bioRxiv">
        <title>The Genome of the Zebra Mussel, Dreissena polymorpha: A Resource for Invasive Species Research.</title>
        <authorList>
            <person name="McCartney M.A."/>
            <person name="Auch B."/>
            <person name="Kono T."/>
            <person name="Mallez S."/>
            <person name="Zhang Y."/>
            <person name="Obille A."/>
            <person name="Becker A."/>
            <person name="Abrahante J.E."/>
            <person name="Garbe J."/>
            <person name="Badalamenti J.P."/>
            <person name="Herman A."/>
            <person name="Mangelson H."/>
            <person name="Liachko I."/>
            <person name="Sullivan S."/>
            <person name="Sone E.D."/>
            <person name="Koren S."/>
            <person name="Silverstein K.A.T."/>
            <person name="Beckman K.B."/>
            <person name="Gohl D.M."/>
        </authorList>
    </citation>
    <scope>NUCLEOTIDE SEQUENCE</scope>
    <source>
        <strain evidence="15">Duluth1</strain>
        <tissue evidence="15">Whole animal</tissue>
    </source>
</reference>
<dbReference type="InterPro" id="IPR041466">
    <property type="entry name" value="Dynein_AAA5_ext"/>
</dbReference>
<dbReference type="FunFam" id="3.40.50.300:FF:000044">
    <property type="entry name" value="Dynein heavy chain 5, axonemal"/>
    <property type="match status" value="1"/>
</dbReference>
<keyword evidence="4" id="KW-0547">Nucleotide-binding</keyword>
<dbReference type="GO" id="GO:0097729">
    <property type="term" value="C:9+2 motile cilium"/>
    <property type="evidence" value="ECO:0007669"/>
    <property type="project" value="UniProtKB-ARBA"/>
</dbReference>
<evidence type="ECO:0000256" key="8">
    <source>
        <dbReference type="ARBA" id="ARBA00023069"/>
    </source>
</evidence>
<dbReference type="GO" id="GO:0051959">
    <property type="term" value="F:dynein light intermediate chain binding"/>
    <property type="evidence" value="ECO:0007669"/>
    <property type="project" value="InterPro"/>
</dbReference>
<dbReference type="GO" id="GO:0005524">
    <property type="term" value="F:ATP binding"/>
    <property type="evidence" value="ECO:0007669"/>
    <property type="project" value="UniProtKB-KW"/>
</dbReference>